<accession>A0A5N6SG61</accession>
<dbReference type="PANTHER" id="PTHR42030:SF1">
    <property type="entry name" value="DRBM DOMAIN-CONTAINING PROTEIN"/>
    <property type="match status" value="1"/>
</dbReference>
<dbReference type="GeneID" id="43639816"/>
<keyword evidence="2" id="KW-1185">Reference proteome</keyword>
<protein>
    <recommendedName>
        <fullName evidence="3">DRBM domain-containing protein</fullName>
    </recommendedName>
</protein>
<sequence>MPVPPANNASALRTSWQDQLKIYCKNHRLSEPVFNIFTESRGKRTAWSCVVRVQAKEYPAQFWYDGDHLNNAKEDAAEKALKVLCPQTPRGNTSYLGQIYANQGC</sequence>
<dbReference type="Gene3D" id="3.30.160.20">
    <property type="match status" value="1"/>
</dbReference>
<evidence type="ECO:0000313" key="2">
    <source>
        <dbReference type="Proteomes" id="UP000325672"/>
    </source>
</evidence>
<dbReference type="PANTHER" id="PTHR42030">
    <property type="entry name" value="DRBM DOMAIN-CONTAINING PROTEIN"/>
    <property type="match status" value="1"/>
</dbReference>
<dbReference type="SUPFAM" id="SSF54768">
    <property type="entry name" value="dsRNA-binding domain-like"/>
    <property type="match status" value="1"/>
</dbReference>
<evidence type="ECO:0000313" key="1">
    <source>
        <dbReference type="EMBL" id="KAE8133726.1"/>
    </source>
</evidence>
<organism evidence="1 2">
    <name type="scientific">Aspergillus pseudotamarii</name>
    <dbReference type="NCBI Taxonomy" id="132259"/>
    <lineage>
        <taxon>Eukaryota</taxon>
        <taxon>Fungi</taxon>
        <taxon>Dikarya</taxon>
        <taxon>Ascomycota</taxon>
        <taxon>Pezizomycotina</taxon>
        <taxon>Eurotiomycetes</taxon>
        <taxon>Eurotiomycetidae</taxon>
        <taxon>Eurotiales</taxon>
        <taxon>Aspergillaceae</taxon>
        <taxon>Aspergillus</taxon>
        <taxon>Aspergillus subgen. Circumdati</taxon>
    </lineage>
</organism>
<evidence type="ECO:0008006" key="3">
    <source>
        <dbReference type="Google" id="ProtNLM"/>
    </source>
</evidence>
<dbReference type="RefSeq" id="XP_031909789.1">
    <property type="nucleotide sequence ID" value="XM_032055606.1"/>
</dbReference>
<proteinExistence type="predicted"/>
<dbReference type="AlphaFoldDB" id="A0A5N6SG61"/>
<name>A0A5N6SG61_ASPPS</name>
<reference evidence="1 2" key="1">
    <citation type="submission" date="2019-04" db="EMBL/GenBank/DDBJ databases">
        <title>Friends and foes A comparative genomics study of 23 Aspergillus species from section Flavi.</title>
        <authorList>
            <consortium name="DOE Joint Genome Institute"/>
            <person name="Kjaerbolling I."/>
            <person name="Vesth T."/>
            <person name="Frisvad J.C."/>
            <person name="Nybo J.L."/>
            <person name="Theobald S."/>
            <person name="Kildgaard S."/>
            <person name="Isbrandt T."/>
            <person name="Kuo A."/>
            <person name="Sato A."/>
            <person name="Lyhne E.K."/>
            <person name="Kogle M.E."/>
            <person name="Wiebenga A."/>
            <person name="Kun R.S."/>
            <person name="Lubbers R.J."/>
            <person name="Makela M.R."/>
            <person name="Barry K."/>
            <person name="Chovatia M."/>
            <person name="Clum A."/>
            <person name="Daum C."/>
            <person name="Haridas S."/>
            <person name="He G."/>
            <person name="LaButti K."/>
            <person name="Lipzen A."/>
            <person name="Mondo S."/>
            <person name="Riley R."/>
            <person name="Salamov A."/>
            <person name="Simmons B.A."/>
            <person name="Magnuson J.K."/>
            <person name="Henrissat B."/>
            <person name="Mortensen U.H."/>
            <person name="Larsen T.O."/>
            <person name="Devries R.P."/>
            <person name="Grigoriev I.V."/>
            <person name="Machida M."/>
            <person name="Baker S.E."/>
            <person name="Andersen M.R."/>
        </authorList>
    </citation>
    <scope>NUCLEOTIDE SEQUENCE [LARGE SCALE GENOMIC DNA]</scope>
    <source>
        <strain evidence="1 2">CBS 117625</strain>
    </source>
</reference>
<dbReference type="Proteomes" id="UP000325672">
    <property type="component" value="Unassembled WGS sequence"/>
</dbReference>
<dbReference type="OrthoDB" id="5418749at2759"/>
<gene>
    <name evidence="1" type="ORF">BDV38DRAFT_257313</name>
</gene>
<dbReference type="EMBL" id="ML743612">
    <property type="protein sequence ID" value="KAE8133726.1"/>
    <property type="molecule type" value="Genomic_DNA"/>
</dbReference>